<proteinExistence type="predicted"/>
<dbReference type="InterPro" id="IPR041378">
    <property type="entry name" value="S-layer_SbsC_C"/>
</dbReference>
<name>A0A544T5G6_9BACI</name>
<dbReference type="EMBL" id="VDGG01000027">
    <property type="protein sequence ID" value="TQR12701.1"/>
    <property type="molecule type" value="Genomic_DNA"/>
</dbReference>
<feature type="chain" id="PRO_5038481786" description="SbsC C-terminal domain-containing protein" evidence="2">
    <location>
        <begin position="21"/>
        <end position="751"/>
    </location>
</feature>
<evidence type="ECO:0000313" key="4">
    <source>
        <dbReference type="EMBL" id="TQR12701.1"/>
    </source>
</evidence>
<evidence type="ECO:0000313" key="5">
    <source>
        <dbReference type="Proteomes" id="UP000318937"/>
    </source>
</evidence>
<evidence type="ECO:0000256" key="1">
    <source>
        <dbReference type="ARBA" id="ARBA00022729"/>
    </source>
</evidence>
<accession>A0A544T5G6</accession>
<dbReference type="AlphaFoldDB" id="A0A544T5G6"/>
<comment type="caution">
    <text evidence="4">The sequence shown here is derived from an EMBL/GenBank/DDBJ whole genome shotgun (WGS) entry which is preliminary data.</text>
</comment>
<dbReference type="RefSeq" id="WP_142607864.1">
    <property type="nucleotide sequence ID" value="NZ_VDGG01000027.1"/>
</dbReference>
<feature type="domain" description="SbsC C-terminal" evidence="3">
    <location>
        <begin position="49"/>
        <end position="178"/>
    </location>
</feature>
<evidence type="ECO:0000259" key="3">
    <source>
        <dbReference type="Pfam" id="PF18058"/>
    </source>
</evidence>
<keyword evidence="1 2" id="KW-0732">Signal</keyword>
<evidence type="ECO:0000256" key="2">
    <source>
        <dbReference type="SAM" id="SignalP"/>
    </source>
</evidence>
<dbReference type="Pfam" id="PF18058">
    <property type="entry name" value="SbsC_C"/>
    <property type="match status" value="1"/>
</dbReference>
<dbReference type="Proteomes" id="UP000318937">
    <property type="component" value="Unassembled WGS sequence"/>
</dbReference>
<reference evidence="4 5" key="1">
    <citation type="submission" date="2019-05" db="EMBL/GenBank/DDBJ databases">
        <title>Psychrobacillus vulpis sp. nov., a new species isolated from feces of a red fox that inhabits in The Tablas de Daimiel Natural Park, Albacete, Spain.</title>
        <authorList>
            <person name="Rodriguez M."/>
            <person name="Reina J.C."/>
            <person name="Bejar V."/>
            <person name="Llamas I."/>
        </authorList>
    </citation>
    <scope>NUCLEOTIDE SEQUENCE [LARGE SCALE GENOMIC DNA]</scope>
    <source>
        <strain evidence="4 5">NHI-2</strain>
    </source>
</reference>
<dbReference type="Gene3D" id="2.60.40.1220">
    <property type="match status" value="1"/>
</dbReference>
<dbReference type="Gene3D" id="1.20.58.780">
    <property type="match status" value="1"/>
</dbReference>
<dbReference type="OrthoDB" id="2079983at2"/>
<keyword evidence="5" id="KW-1185">Reference proteome</keyword>
<sequence>MNNKTTKIIIASAIATSAFVATIPNQKADASTNIEKLVSDAQKAGTVLKWAISIEGSADGITQPWTEFNAAKTAIAKVKEAMNGVSYSDKLKFEAQLIEPKTQLQRAQGYLDAITASTKIEEKKTALSQAVVTNNLEQVESAYHEMTAEFRKQTILLDRVYGQSTRDKIRNVVKGPAEQLINYVKNDVTVHMYTKAAAADIRAGKYEEAAKKVAESQVILNSNIMVWENILKNNLDVVTNSLPVQIVSISRVDNNTVSIKLTKAVSTIHLSEFSFDNSLTVTNASLSKDGTVVTLTTTTQSPGIKYTAKYKGNSASFTAPGSVVPIQVGNQTTQHRETSEVLTMAANFTESNSQPSKSTVRIDIPAGIKLVSINGIENNIVGAKSINVTPDKNGTVTIAFTAKDVNVAAIDNVITFNKMESNKVAETKTSAKLNFYAPAKAGSFSNKKIFYVDIYNNYFVTTDGLKYNVKTSGDVYKNEGIAVSYDSFKSALDIEDTVNGTYQPTATSTFEITTNFYFVDLLLDSKFAYKPGTAGYRMVGSRIDLIGTAQPNYEIFLFKNSGTYVGKTRVNANGAWSYSTNVDQNAITDYSFVQQVAGKATPTSVGWDAKTLRVVEGTFDLLSISNGTSLDNDLSNEELTFTIAPLSNKSGLVLAQDQAVTASNATIIVQDADGTKVKFANNQDNTRFNPVNNGFQVKFGTIDTTKGTAVIMTKGNDGLLTGDLKVISIEGVTNAYGLNLKVNAGFEIKGY</sequence>
<gene>
    <name evidence="4" type="ORF">FG383_13215</name>
</gene>
<organism evidence="4 5">
    <name type="scientific">Psychrobacillus soli</name>
    <dbReference type="NCBI Taxonomy" id="1543965"/>
    <lineage>
        <taxon>Bacteria</taxon>
        <taxon>Bacillati</taxon>
        <taxon>Bacillota</taxon>
        <taxon>Bacilli</taxon>
        <taxon>Bacillales</taxon>
        <taxon>Bacillaceae</taxon>
        <taxon>Psychrobacillus</taxon>
    </lineage>
</organism>
<dbReference type="InterPro" id="IPR014755">
    <property type="entry name" value="Cu-Rt/internalin_Ig-like"/>
</dbReference>
<protein>
    <recommendedName>
        <fullName evidence="3">SbsC C-terminal domain-containing protein</fullName>
    </recommendedName>
</protein>
<feature type="signal peptide" evidence="2">
    <location>
        <begin position="1"/>
        <end position="20"/>
    </location>
</feature>